<keyword evidence="4" id="KW-0479">Metal-binding</keyword>
<keyword evidence="6" id="KW-0460">Magnesium</keyword>
<dbReference type="Proteomes" id="UP000189229">
    <property type="component" value="Unassembled WGS sequence"/>
</dbReference>
<accession>A0A1V3XUY4</accession>
<dbReference type="STRING" id="1768.B1T50_22365"/>
<keyword evidence="3" id="KW-0540">Nuclease</keyword>
<keyword evidence="13" id="KW-1185">Reference proteome</keyword>
<dbReference type="GO" id="GO:0046872">
    <property type="term" value="F:metal ion binding"/>
    <property type="evidence" value="ECO:0007669"/>
    <property type="project" value="UniProtKB-KW"/>
</dbReference>
<dbReference type="AlphaFoldDB" id="A0A1V3XUY4"/>
<dbReference type="InterPro" id="IPR002716">
    <property type="entry name" value="PIN_dom"/>
</dbReference>
<dbReference type="Gene3D" id="3.40.50.1010">
    <property type="entry name" value="5'-nuclease"/>
    <property type="match status" value="1"/>
</dbReference>
<sequence>MSGLLLDTHVLLWLLDDNPRLGDRIAGSAAVYVSAVSTWERAIKAAVGKVALPDDLDDAIDRSGLRDLPETRRHILASDLTALAHKDPLDAVLAAQARVERLTLVTADTKLLTAQPDAVDARL</sequence>
<dbReference type="CDD" id="cd09872">
    <property type="entry name" value="PIN_Sll0205-like"/>
    <property type="match status" value="1"/>
</dbReference>
<keyword evidence="2" id="KW-1277">Toxin-antitoxin system</keyword>
<evidence type="ECO:0000256" key="1">
    <source>
        <dbReference type="ARBA" id="ARBA00001946"/>
    </source>
</evidence>
<dbReference type="EMBL" id="MVBN01000001">
    <property type="protein sequence ID" value="OOK84238.1"/>
    <property type="molecule type" value="Genomic_DNA"/>
</dbReference>
<dbReference type="GO" id="GO:0016787">
    <property type="term" value="F:hydrolase activity"/>
    <property type="evidence" value="ECO:0007669"/>
    <property type="project" value="UniProtKB-KW"/>
</dbReference>
<proteinExistence type="predicted"/>
<dbReference type="Proteomes" id="UP000188532">
    <property type="component" value="Unassembled WGS sequence"/>
</dbReference>
<dbReference type="GeneID" id="29701628"/>
<dbReference type="Pfam" id="PF01850">
    <property type="entry name" value="PIN"/>
    <property type="match status" value="1"/>
</dbReference>
<dbReference type="EMBL" id="MVBM01000001">
    <property type="protein sequence ID" value="OOK83053.1"/>
    <property type="molecule type" value="Genomic_DNA"/>
</dbReference>
<dbReference type="InterPro" id="IPR029060">
    <property type="entry name" value="PIN-like_dom_sf"/>
</dbReference>
<dbReference type="SUPFAM" id="SSF88723">
    <property type="entry name" value="PIN domain-like"/>
    <property type="match status" value="1"/>
</dbReference>
<evidence type="ECO:0000256" key="6">
    <source>
        <dbReference type="ARBA" id="ARBA00022842"/>
    </source>
</evidence>
<evidence type="ECO:0000313" key="12">
    <source>
        <dbReference type="Proteomes" id="UP000189229"/>
    </source>
</evidence>
<evidence type="ECO:0000313" key="13">
    <source>
        <dbReference type="Proteomes" id="UP000516380"/>
    </source>
</evidence>
<protein>
    <submittedName>
        <fullName evidence="9">PIN domain protein</fullName>
    </submittedName>
    <submittedName>
        <fullName evidence="8">Twitching motility protein PilT</fullName>
    </submittedName>
</protein>
<dbReference type="InterPro" id="IPR052919">
    <property type="entry name" value="TA_system_RNase"/>
</dbReference>
<reference evidence="11 12" key="1">
    <citation type="submission" date="2017-02" db="EMBL/GenBank/DDBJ databases">
        <title>Complete genome sequences of Mycobacterium kansasii strains isolated from rhesus macaques.</title>
        <authorList>
            <person name="Panda A."/>
            <person name="Nagaraj S."/>
            <person name="Zhao X."/>
            <person name="Tettelin H."/>
            <person name="Detolla L.J."/>
        </authorList>
    </citation>
    <scope>NUCLEOTIDE SEQUENCE [LARGE SCALE GENOMIC DNA]</scope>
    <source>
        <strain evidence="10 11">11-3469</strain>
        <strain evidence="9 12">11-3813</strain>
    </source>
</reference>
<keyword evidence="5" id="KW-0378">Hydrolase</keyword>
<gene>
    <name evidence="10" type="ORF">BZL29_0728</name>
    <name evidence="9" type="ORF">BZL30_1202</name>
    <name evidence="8" type="ORF">NIIDMKKI_55820</name>
</gene>
<dbReference type="PANTHER" id="PTHR36173">
    <property type="entry name" value="RIBONUCLEASE VAPC16-RELATED"/>
    <property type="match status" value="1"/>
</dbReference>
<dbReference type="RefSeq" id="WP_023371931.1">
    <property type="nucleotide sequence ID" value="NZ_BLYZ01000001.1"/>
</dbReference>
<evidence type="ECO:0000313" key="10">
    <source>
        <dbReference type="EMBL" id="OOK84238.1"/>
    </source>
</evidence>
<organism evidence="9 12">
    <name type="scientific">Mycobacterium kansasii</name>
    <dbReference type="NCBI Taxonomy" id="1768"/>
    <lineage>
        <taxon>Bacteria</taxon>
        <taxon>Bacillati</taxon>
        <taxon>Actinomycetota</taxon>
        <taxon>Actinomycetes</taxon>
        <taxon>Mycobacteriales</taxon>
        <taxon>Mycobacteriaceae</taxon>
        <taxon>Mycobacterium</taxon>
    </lineage>
</organism>
<dbReference type="EMBL" id="AP023343">
    <property type="protein sequence ID" value="BCI90376.1"/>
    <property type="molecule type" value="Genomic_DNA"/>
</dbReference>
<comment type="cofactor">
    <cofactor evidence="1">
        <name>Mg(2+)</name>
        <dbReference type="ChEBI" id="CHEBI:18420"/>
    </cofactor>
</comment>
<evidence type="ECO:0000313" key="11">
    <source>
        <dbReference type="Proteomes" id="UP000188532"/>
    </source>
</evidence>
<evidence type="ECO:0000256" key="2">
    <source>
        <dbReference type="ARBA" id="ARBA00022649"/>
    </source>
</evidence>
<reference evidence="8 13" key="2">
    <citation type="submission" date="2020-07" db="EMBL/GenBank/DDBJ databases">
        <title>Mycobacterium kansasii (former subtype) with zoonotic potential isolated from diseased indoor pet cat, Japan.</title>
        <authorList>
            <person name="Fukano H."/>
            <person name="Terazono T."/>
            <person name="Hoshino Y."/>
        </authorList>
    </citation>
    <scope>NUCLEOTIDE SEQUENCE [LARGE SCALE GENOMIC DNA]</scope>
    <source>
        <strain evidence="8 13">Kuro-I</strain>
    </source>
</reference>
<evidence type="ECO:0000256" key="3">
    <source>
        <dbReference type="ARBA" id="ARBA00022722"/>
    </source>
</evidence>
<dbReference type="Proteomes" id="UP000516380">
    <property type="component" value="Chromosome"/>
</dbReference>
<evidence type="ECO:0000313" key="9">
    <source>
        <dbReference type="EMBL" id="OOK83053.1"/>
    </source>
</evidence>
<dbReference type="GO" id="GO:0004518">
    <property type="term" value="F:nuclease activity"/>
    <property type="evidence" value="ECO:0007669"/>
    <property type="project" value="UniProtKB-KW"/>
</dbReference>
<evidence type="ECO:0000256" key="5">
    <source>
        <dbReference type="ARBA" id="ARBA00022801"/>
    </source>
</evidence>
<name>A0A1V3XUY4_MYCKA</name>
<evidence type="ECO:0000259" key="7">
    <source>
        <dbReference type="Pfam" id="PF01850"/>
    </source>
</evidence>
<feature type="domain" description="PIN" evidence="7">
    <location>
        <begin position="5"/>
        <end position="111"/>
    </location>
</feature>
<evidence type="ECO:0000313" key="8">
    <source>
        <dbReference type="EMBL" id="BCI90376.1"/>
    </source>
</evidence>
<evidence type="ECO:0000256" key="4">
    <source>
        <dbReference type="ARBA" id="ARBA00022723"/>
    </source>
</evidence>
<dbReference type="InterPro" id="IPR041705">
    <property type="entry name" value="PIN_Sll0205"/>
</dbReference>